<dbReference type="PANTHER" id="PTHR21243">
    <property type="entry name" value="PROTEIN SCAI"/>
    <property type="match status" value="1"/>
</dbReference>
<feature type="compositionally biased region" description="Polar residues" evidence="1">
    <location>
        <begin position="646"/>
        <end position="659"/>
    </location>
</feature>
<dbReference type="InterPro" id="IPR022709">
    <property type="entry name" value="SCAI"/>
</dbReference>
<dbReference type="Proteomes" id="UP000187283">
    <property type="component" value="Unassembled WGS sequence"/>
</dbReference>
<gene>
    <name evidence="2" type="ORF">AYI70_g9130</name>
</gene>
<dbReference type="AlphaFoldDB" id="A0A1R1XCT0"/>
<proteinExistence type="predicted"/>
<dbReference type="GO" id="GO:0006351">
    <property type="term" value="P:DNA-templated transcription"/>
    <property type="evidence" value="ECO:0007669"/>
    <property type="project" value="InterPro"/>
</dbReference>
<accession>A0A1R1XCT0</accession>
<name>A0A1R1XCT0_9FUNG</name>
<protein>
    <submittedName>
        <fullName evidence="2">Protein SCAI</fullName>
    </submittedName>
</protein>
<evidence type="ECO:0000313" key="3">
    <source>
        <dbReference type="Proteomes" id="UP000187283"/>
    </source>
</evidence>
<feature type="compositionally biased region" description="Basic and acidic residues" evidence="1">
    <location>
        <begin position="39"/>
        <end position="59"/>
    </location>
</feature>
<comment type="caution">
    <text evidence="2">The sequence shown here is derived from an EMBL/GenBank/DDBJ whole genome shotgun (WGS) entry which is preliminary data.</text>
</comment>
<dbReference type="OrthoDB" id="525027at2759"/>
<evidence type="ECO:0000256" key="1">
    <source>
        <dbReference type="SAM" id="MobiDB-lite"/>
    </source>
</evidence>
<feature type="region of interest" description="Disordered" evidence="1">
    <location>
        <begin position="627"/>
        <end position="659"/>
    </location>
</feature>
<reference evidence="2 3" key="1">
    <citation type="submission" date="2017-01" db="EMBL/GenBank/DDBJ databases">
        <authorList>
            <person name="Mah S.A."/>
            <person name="Swanson W.J."/>
            <person name="Moy G.W."/>
            <person name="Vacquier V.D."/>
        </authorList>
    </citation>
    <scope>NUCLEOTIDE SEQUENCE [LARGE SCALE GENOMIC DNA]</scope>
    <source>
        <strain evidence="2 3">GSMNP</strain>
    </source>
</reference>
<dbReference type="EMBL" id="LSSN01003965">
    <property type="protein sequence ID" value="OMJ12413.1"/>
    <property type="molecule type" value="Genomic_DNA"/>
</dbReference>
<keyword evidence="3" id="KW-1185">Reference proteome</keyword>
<sequence>MDLLPENNIPHTLDSPENPAPSQKPEIVSQDSLLSVPSKKADQHKALSESFEGKRDSSEKSANSKSIISRFSEPNLLSSSNSGNGAAALNKTPLISEKSDNDLKSLKYSKLPDDIETTDLSVIQENAVPETTKNDSQNKISIQDSKQFLNEPDKDLSSETINDIVEEFESVLENPIYYGLERWEIGEIASKIAQLYYQYYLKTSDLSYLKESYTFYSAIRERDYFKDVAKVQKYLNLKFIFSICLLLNKDESVKSLLDSLRDLVDHYSTTFNPVDKAEWKLVVKEIESFTHAQNSLVPKNENSIPHSLNHSLTNNISSLNFYYSKPVLLEAVIIGNGYNQTKFSEITLDMFKMIHSLEHDSISENQSAQTPNFKESSVDNKYATDELLDTNNIKTSSNLMNDFKKENTIGEIDKSSCMLVYISSEVCNANSELSYPGYDSGLLTASRKQIERLNNINSKTTNYTYKNTNSVEPNSLYPADFIPFTRKPLFLIVESATSSSFKSIPRLFGQPLIILMSPTLIPEEIDFNSNASGNLYTIFLHSSAVGFCAISGISNISNPKWESLQKTFVELEDIIFENLSLALVADSNIFCFNLPSSSPDLLLFDYNAIGITSKLHSIIDEFGVSSKFNSSESKPEEQNLDLESIKINSSENKPENYSTPSELLENLHKSQSSLKSGIKSVSPTSNHDQLMNLHERTRNTSSNSEKAEENISSISANIESTKPELVLSDQDPEPHKGSLFAAVNESITSLNKDAQIIDN</sequence>
<dbReference type="GO" id="GO:0003714">
    <property type="term" value="F:transcription corepressor activity"/>
    <property type="evidence" value="ECO:0007669"/>
    <property type="project" value="InterPro"/>
</dbReference>
<dbReference type="STRING" id="133412.A0A1R1XCT0"/>
<feature type="region of interest" description="Disordered" evidence="1">
    <location>
        <begin position="1"/>
        <end position="67"/>
    </location>
</feature>
<dbReference type="Pfam" id="PF12070">
    <property type="entry name" value="SCAI"/>
    <property type="match status" value="1"/>
</dbReference>
<evidence type="ECO:0000313" key="2">
    <source>
        <dbReference type="EMBL" id="OMJ12413.1"/>
    </source>
</evidence>
<organism evidence="2 3">
    <name type="scientific">Smittium culicis</name>
    <dbReference type="NCBI Taxonomy" id="133412"/>
    <lineage>
        <taxon>Eukaryota</taxon>
        <taxon>Fungi</taxon>
        <taxon>Fungi incertae sedis</taxon>
        <taxon>Zoopagomycota</taxon>
        <taxon>Kickxellomycotina</taxon>
        <taxon>Harpellomycetes</taxon>
        <taxon>Harpellales</taxon>
        <taxon>Legeriomycetaceae</taxon>
        <taxon>Smittium</taxon>
    </lineage>
</organism>